<name>A0A2M6YFB5_9BACT</name>
<keyword evidence="3" id="KW-0731">Sigma factor</keyword>
<dbReference type="GO" id="GO:0006352">
    <property type="term" value="P:DNA-templated transcription initiation"/>
    <property type="evidence" value="ECO:0007669"/>
    <property type="project" value="InterPro"/>
</dbReference>
<evidence type="ECO:0000259" key="6">
    <source>
        <dbReference type="Pfam" id="PF04542"/>
    </source>
</evidence>
<keyword evidence="5" id="KW-0804">Transcription</keyword>
<dbReference type="EMBL" id="PEXE01000005">
    <property type="protein sequence ID" value="PIU28834.1"/>
    <property type="molecule type" value="Genomic_DNA"/>
</dbReference>
<feature type="domain" description="RNA polymerase sigma-70 region 2" evidence="6">
    <location>
        <begin position="18"/>
        <end position="78"/>
    </location>
</feature>
<dbReference type="PANTHER" id="PTHR43133:SF8">
    <property type="entry name" value="RNA POLYMERASE SIGMA FACTOR HI_1459-RELATED"/>
    <property type="match status" value="1"/>
</dbReference>
<comment type="caution">
    <text evidence="8">The sequence shown here is derived from an EMBL/GenBank/DDBJ whole genome shotgun (WGS) entry which is preliminary data.</text>
</comment>
<evidence type="ECO:0000256" key="2">
    <source>
        <dbReference type="ARBA" id="ARBA00023015"/>
    </source>
</evidence>
<evidence type="ECO:0008006" key="10">
    <source>
        <dbReference type="Google" id="ProtNLM"/>
    </source>
</evidence>
<gene>
    <name evidence="8" type="ORF">COT08_00225</name>
</gene>
<evidence type="ECO:0000259" key="7">
    <source>
        <dbReference type="Pfam" id="PF08281"/>
    </source>
</evidence>
<evidence type="ECO:0000256" key="1">
    <source>
        <dbReference type="ARBA" id="ARBA00010641"/>
    </source>
</evidence>
<protein>
    <recommendedName>
        <fullName evidence="10">RNA polymerase sigma factor</fullName>
    </recommendedName>
</protein>
<dbReference type="SUPFAM" id="SSF88659">
    <property type="entry name" value="Sigma3 and sigma4 domains of RNA polymerase sigma factors"/>
    <property type="match status" value="1"/>
</dbReference>
<comment type="similarity">
    <text evidence="1">Belongs to the sigma-70 factor family. ECF subfamily.</text>
</comment>
<dbReference type="GO" id="GO:0016987">
    <property type="term" value="F:sigma factor activity"/>
    <property type="evidence" value="ECO:0007669"/>
    <property type="project" value="UniProtKB-KW"/>
</dbReference>
<dbReference type="InterPro" id="IPR013324">
    <property type="entry name" value="RNA_pol_sigma_r3/r4-like"/>
</dbReference>
<dbReference type="InterPro" id="IPR013249">
    <property type="entry name" value="RNA_pol_sigma70_r4_t2"/>
</dbReference>
<sequence length="182" mass="21054">MNKNPHPPFESVYKKLALPLTKFIIKHVGGNPEAVDEVLSATMIAGWQGLKTFKHKSSYFTWLCRIALNKIADYYRDQVHAKSQIIVPLLGNLDILAEGGLSPEEKLALQELRKSVDNCLNLLPYEKRRLLWLKYWQDLSTRQLAKILKIGERAVEGRLYRARRTFAELYTEKLSEGKQSRR</sequence>
<keyword evidence="2" id="KW-0805">Transcription regulation</keyword>
<evidence type="ECO:0000256" key="4">
    <source>
        <dbReference type="ARBA" id="ARBA00023125"/>
    </source>
</evidence>
<reference evidence="9" key="1">
    <citation type="submission" date="2017-09" db="EMBL/GenBank/DDBJ databases">
        <title>Depth-based differentiation of microbial function through sediment-hosted aquifers and enrichment of novel symbionts in the deep terrestrial subsurface.</title>
        <authorList>
            <person name="Probst A.J."/>
            <person name="Ladd B."/>
            <person name="Jarett J.K."/>
            <person name="Geller-Mcgrath D.E."/>
            <person name="Sieber C.M.K."/>
            <person name="Emerson J.B."/>
            <person name="Anantharaman K."/>
            <person name="Thomas B.C."/>
            <person name="Malmstrom R."/>
            <person name="Stieglmeier M."/>
            <person name="Klingl A."/>
            <person name="Woyke T."/>
            <person name="Ryan C.M."/>
            <person name="Banfield J.F."/>
        </authorList>
    </citation>
    <scope>NUCLEOTIDE SEQUENCE [LARGE SCALE GENOMIC DNA]</scope>
</reference>
<dbReference type="AlphaFoldDB" id="A0A2M6YFB5"/>
<dbReference type="PANTHER" id="PTHR43133">
    <property type="entry name" value="RNA POLYMERASE ECF-TYPE SIGMA FACTO"/>
    <property type="match status" value="1"/>
</dbReference>
<evidence type="ECO:0000256" key="3">
    <source>
        <dbReference type="ARBA" id="ARBA00023082"/>
    </source>
</evidence>
<feature type="domain" description="RNA polymerase sigma factor 70 region 4 type 2" evidence="7">
    <location>
        <begin position="115"/>
        <end position="164"/>
    </location>
</feature>
<dbReference type="InterPro" id="IPR039425">
    <property type="entry name" value="RNA_pol_sigma-70-like"/>
</dbReference>
<dbReference type="SUPFAM" id="SSF88946">
    <property type="entry name" value="Sigma2 domain of RNA polymerase sigma factors"/>
    <property type="match status" value="1"/>
</dbReference>
<dbReference type="GO" id="GO:0003677">
    <property type="term" value="F:DNA binding"/>
    <property type="evidence" value="ECO:0007669"/>
    <property type="project" value="UniProtKB-KW"/>
</dbReference>
<dbReference type="Pfam" id="PF04542">
    <property type="entry name" value="Sigma70_r2"/>
    <property type="match status" value="1"/>
</dbReference>
<dbReference type="InterPro" id="IPR013325">
    <property type="entry name" value="RNA_pol_sigma_r2"/>
</dbReference>
<evidence type="ECO:0000313" key="8">
    <source>
        <dbReference type="EMBL" id="PIU28834.1"/>
    </source>
</evidence>
<dbReference type="InterPro" id="IPR007627">
    <property type="entry name" value="RNA_pol_sigma70_r2"/>
</dbReference>
<dbReference type="Gene3D" id="1.10.10.10">
    <property type="entry name" value="Winged helix-like DNA-binding domain superfamily/Winged helix DNA-binding domain"/>
    <property type="match status" value="1"/>
</dbReference>
<dbReference type="InterPro" id="IPR036388">
    <property type="entry name" value="WH-like_DNA-bd_sf"/>
</dbReference>
<proteinExistence type="inferred from homology"/>
<dbReference type="NCBIfam" id="TIGR02937">
    <property type="entry name" value="sigma70-ECF"/>
    <property type="match status" value="1"/>
</dbReference>
<dbReference type="Gene3D" id="1.10.1740.10">
    <property type="match status" value="1"/>
</dbReference>
<dbReference type="Proteomes" id="UP000231669">
    <property type="component" value="Unassembled WGS sequence"/>
</dbReference>
<evidence type="ECO:0000313" key="9">
    <source>
        <dbReference type="Proteomes" id="UP000231669"/>
    </source>
</evidence>
<keyword evidence="4" id="KW-0238">DNA-binding</keyword>
<dbReference type="Pfam" id="PF08281">
    <property type="entry name" value="Sigma70_r4_2"/>
    <property type="match status" value="1"/>
</dbReference>
<evidence type="ECO:0000256" key="5">
    <source>
        <dbReference type="ARBA" id="ARBA00023163"/>
    </source>
</evidence>
<dbReference type="InterPro" id="IPR014284">
    <property type="entry name" value="RNA_pol_sigma-70_dom"/>
</dbReference>
<organism evidence="8 9">
    <name type="scientific">Candidatus Woesebacteria bacterium CG07_land_8_20_14_0_80_44_9</name>
    <dbReference type="NCBI Taxonomy" id="1975058"/>
    <lineage>
        <taxon>Bacteria</taxon>
        <taxon>Candidatus Woeseibacteriota</taxon>
    </lineage>
</organism>
<accession>A0A2M6YFB5</accession>